<dbReference type="PANTHER" id="PTHR33129:SF1">
    <property type="entry name" value="ATP-BINDING PROTEIN"/>
    <property type="match status" value="1"/>
</dbReference>
<dbReference type="AlphaFoldDB" id="A0AAV5AHR0"/>
<gene>
    <name evidence="1" type="ORF">Clacol_008419</name>
</gene>
<sequence length="419" mass="47949">MLHKLFKALWARGSDEPIKETRSKAVPDVYNKASVDATVTTSIIYDLSKVVSSDDFYPLYSRFLVRDEYVEFFKYITSAAKSKSFLLLGQPGIGKTVYLTYHLIQRLLAGQITIFSLNPNARYLFHKSGVYRILGVSLLSLQEANPELNQGRPLVLVDFNVSQTQLHLNVFQSNPILAVSSPNRARYKAWRKQSMAIQYVMKTWRWDEIFHARHFVSAEHNYTTDELRGCFLKYGGCARFLLGETPEVIEPRIIAAIKSCSDIRKLIDKQDDIPEEESNALIRVEPDPLKVRSLVSNTIKKIDVTCTEMRHFDPEDVGKLAPNIYYIPLSATLPGIDSLVSYQEPSDGRLCRIFFQFTLSKLHPVNPKFLDTLWRPKDPKWSLIFVVPKQIADNIRNNHGFPHLITRHGIQGLTNMCLV</sequence>
<evidence type="ECO:0000313" key="1">
    <source>
        <dbReference type="EMBL" id="GJJ14159.1"/>
    </source>
</evidence>
<dbReference type="Proteomes" id="UP001050691">
    <property type="component" value="Unassembled WGS sequence"/>
</dbReference>
<comment type="caution">
    <text evidence="1">The sequence shown here is derived from an EMBL/GenBank/DDBJ whole genome shotgun (WGS) entry which is preliminary data.</text>
</comment>
<organism evidence="1 2">
    <name type="scientific">Clathrus columnatus</name>
    <dbReference type="NCBI Taxonomy" id="1419009"/>
    <lineage>
        <taxon>Eukaryota</taxon>
        <taxon>Fungi</taxon>
        <taxon>Dikarya</taxon>
        <taxon>Basidiomycota</taxon>
        <taxon>Agaricomycotina</taxon>
        <taxon>Agaricomycetes</taxon>
        <taxon>Phallomycetidae</taxon>
        <taxon>Phallales</taxon>
        <taxon>Clathraceae</taxon>
        <taxon>Clathrus</taxon>
    </lineage>
</organism>
<keyword evidence="2" id="KW-1185">Reference proteome</keyword>
<reference evidence="1" key="1">
    <citation type="submission" date="2021-10" db="EMBL/GenBank/DDBJ databases">
        <title>De novo Genome Assembly of Clathrus columnatus (Basidiomycota, Fungi) Using Illumina and Nanopore Sequence Data.</title>
        <authorList>
            <person name="Ogiso-Tanaka E."/>
            <person name="Itagaki H."/>
            <person name="Hosoya T."/>
            <person name="Hosaka K."/>
        </authorList>
    </citation>
    <scope>NUCLEOTIDE SEQUENCE</scope>
    <source>
        <strain evidence="1">MO-923</strain>
    </source>
</reference>
<dbReference type="PANTHER" id="PTHR33129">
    <property type="entry name" value="PROTEIN KINASE DOMAIN-CONTAINING PROTEIN-RELATED"/>
    <property type="match status" value="1"/>
</dbReference>
<accession>A0AAV5AHR0</accession>
<evidence type="ECO:0000313" key="2">
    <source>
        <dbReference type="Proteomes" id="UP001050691"/>
    </source>
</evidence>
<proteinExistence type="predicted"/>
<dbReference type="InterPro" id="IPR052980">
    <property type="entry name" value="Crinkler_effector"/>
</dbReference>
<name>A0AAV5AHR0_9AGAM</name>
<dbReference type="EMBL" id="BPWL01000009">
    <property type="protein sequence ID" value="GJJ14159.1"/>
    <property type="molecule type" value="Genomic_DNA"/>
</dbReference>
<protein>
    <submittedName>
        <fullName evidence="1">Uncharacterized protein</fullName>
    </submittedName>
</protein>